<gene>
    <name evidence="2" type="ORF">GXW74_00855</name>
</gene>
<dbReference type="Proteomes" id="UP001138709">
    <property type="component" value="Unassembled WGS sequence"/>
</dbReference>
<dbReference type="RefSeq" id="WP_211844374.1">
    <property type="nucleotide sequence ID" value="NZ_JAAEDL010000001.1"/>
</dbReference>
<evidence type="ECO:0000256" key="1">
    <source>
        <dbReference type="SAM" id="MobiDB-lite"/>
    </source>
</evidence>
<accession>A0A9X9X5N5</accession>
<keyword evidence="3" id="KW-1185">Reference proteome</keyword>
<comment type="caution">
    <text evidence="2">The sequence shown here is derived from an EMBL/GenBank/DDBJ whole genome shotgun (WGS) entry which is preliminary data.</text>
</comment>
<feature type="compositionally biased region" description="Basic and acidic residues" evidence="1">
    <location>
        <begin position="245"/>
        <end position="256"/>
    </location>
</feature>
<organism evidence="2 3">
    <name type="scientific">Neoroseomonas eburnea</name>
    <dbReference type="NCBI Taxonomy" id="1346889"/>
    <lineage>
        <taxon>Bacteria</taxon>
        <taxon>Pseudomonadati</taxon>
        <taxon>Pseudomonadota</taxon>
        <taxon>Alphaproteobacteria</taxon>
        <taxon>Acetobacterales</taxon>
        <taxon>Acetobacteraceae</taxon>
        <taxon>Neoroseomonas</taxon>
    </lineage>
</organism>
<protein>
    <submittedName>
        <fullName evidence="2">Uncharacterized protein</fullName>
    </submittedName>
</protein>
<dbReference type="EMBL" id="JAAEDL010000001">
    <property type="protein sequence ID" value="MBR0679021.1"/>
    <property type="molecule type" value="Genomic_DNA"/>
</dbReference>
<feature type="region of interest" description="Disordered" evidence="1">
    <location>
        <begin position="233"/>
        <end position="273"/>
    </location>
</feature>
<evidence type="ECO:0000313" key="2">
    <source>
        <dbReference type="EMBL" id="MBR0679021.1"/>
    </source>
</evidence>
<feature type="region of interest" description="Disordered" evidence="1">
    <location>
        <begin position="65"/>
        <end position="91"/>
    </location>
</feature>
<reference evidence="2" key="2">
    <citation type="journal article" date="2021" name="Syst. Appl. Microbiol.">
        <title>Roseomonas hellenica sp. nov., isolated from roots of wild-growing Alkanna tinctoria.</title>
        <authorList>
            <person name="Rat A."/>
            <person name="Naranjo H.D."/>
            <person name="Lebbe L."/>
            <person name="Cnockaert M."/>
            <person name="Krigas N."/>
            <person name="Grigoriadou K."/>
            <person name="Maloupa E."/>
            <person name="Willems A."/>
        </authorList>
    </citation>
    <scope>NUCLEOTIDE SEQUENCE</scope>
    <source>
        <strain evidence="2">LMG 31228</strain>
    </source>
</reference>
<sequence>MMIPAGFSRRGFQAPPWRRGASRKPPENLAFADRALALHPVAQALRCPCLRAGGVRENVSPLQRCGMRRSPALPPRDGRSAPAGGRPQQSIEGVNGMRKLLLATAGLLVVSGGAYAEGNRRDDRRGGHHSQRTIEDYYAAALAVNIGDVSRNRAGTRDDHGARVNMTGGFSGMRGVANVNQNAGANSAQQNAVAVAYIEGCECVVQETPRNGHGHGRGGSFGDANANAVAANVGTVGGNSSQNGEEGRRGHHDGPSRRGGHGHGGGGGGVATVDMDGSFATATGVVQVNQNAGANSLQQNATAVAAVDQIQGQRQDRDAWAIAANIGAVVGNSSRDYEHRAAATMDGAFRGFIGAANVNQNAGANSAQQNATGLAAITYCNCAQEDLSTTIAAAGNFGSVAYNHAGASGGAARVSLTNSFNGLTGVAQVNQNAGANSLGQNAVAIGAIYNR</sequence>
<proteinExistence type="predicted"/>
<evidence type="ECO:0000313" key="3">
    <source>
        <dbReference type="Proteomes" id="UP001138709"/>
    </source>
</evidence>
<name>A0A9X9X5N5_9PROT</name>
<reference evidence="2" key="1">
    <citation type="submission" date="2020-01" db="EMBL/GenBank/DDBJ databases">
        <authorList>
            <person name="Rat A."/>
        </authorList>
    </citation>
    <scope>NUCLEOTIDE SEQUENCE</scope>
    <source>
        <strain evidence="2">LMG 31228</strain>
    </source>
</reference>
<dbReference type="AlphaFoldDB" id="A0A9X9X5N5"/>